<comment type="caution">
    <text evidence="1">The sequence shown here is derived from an EMBL/GenBank/DDBJ whole genome shotgun (WGS) entry which is preliminary data.</text>
</comment>
<dbReference type="AlphaFoldDB" id="A0AAV4Y8U3"/>
<protein>
    <submittedName>
        <fullName evidence="1">Uncharacterized protein</fullName>
    </submittedName>
</protein>
<name>A0AAV4Y8U3_CAEEX</name>
<dbReference type="EMBL" id="BPLR01001472">
    <property type="protein sequence ID" value="GIZ02559.1"/>
    <property type="molecule type" value="Genomic_DNA"/>
</dbReference>
<gene>
    <name evidence="1" type="ORF">CEXT_85611</name>
</gene>
<dbReference type="Proteomes" id="UP001054945">
    <property type="component" value="Unassembled WGS sequence"/>
</dbReference>
<sequence>MLSDRNLEMSQSQQACIGQLDEVANMLNVLSSNAAGCLKNLLRMFKWMRRYNAETRVVFFGKTFKEISVK</sequence>
<evidence type="ECO:0000313" key="2">
    <source>
        <dbReference type="Proteomes" id="UP001054945"/>
    </source>
</evidence>
<evidence type="ECO:0000313" key="1">
    <source>
        <dbReference type="EMBL" id="GIZ02559.1"/>
    </source>
</evidence>
<organism evidence="1 2">
    <name type="scientific">Caerostris extrusa</name>
    <name type="common">Bark spider</name>
    <name type="synonym">Caerostris bankana</name>
    <dbReference type="NCBI Taxonomy" id="172846"/>
    <lineage>
        <taxon>Eukaryota</taxon>
        <taxon>Metazoa</taxon>
        <taxon>Ecdysozoa</taxon>
        <taxon>Arthropoda</taxon>
        <taxon>Chelicerata</taxon>
        <taxon>Arachnida</taxon>
        <taxon>Araneae</taxon>
        <taxon>Araneomorphae</taxon>
        <taxon>Entelegynae</taxon>
        <taxon>Araneoidea</taxon>
        <taxon>Araneidae</taxon>
        <taxon>Caerostris</taxon>
    </lineage>
</organism>
<reference evidence="1 2" key="1">
    <citation type="submission" date="2021-06" db="EMBL/GenBank/DDBJ databases">
        <title>Caerostris extrusa draft genome.</title>
        <authorList>
            <person name="Kono N."/>
            <person name="Arakawa K."/>
        </authorList>
    </citation>
    <scope>NUCLEOTIDE SEQUENCE [LARGE SCALE GENOMIC DNA]</scope>
</reference>
<proteinExistence type="predicted"/>
<keyword evidence="2" id="KW-1185">Reference proteome</keyword>
<accession>A0AAV4Y8U3</accession>